<feature type="transmembrane region" description="Helical" evidence="1">
    <location>
        <begin position="16"/>
        <end position="38"/>
    </location>
</feature>
<keyword evidence="1" id="KW-0812">Transmembrane</keyword>
<name>A0ABM8UVP6_9BACT</name>
<evidence type="ECO:0008006" key="4">
    <source>
        <dbReference type="Google" id="ProtNLM"/>
    </source>
</evidence>
<sequence>MLPAWPCIVTYPYNKYVLVIINKSYISLVTALLAWLLWTPCIGQKKYEREFSIKSDAVPQAAADFVSSVFKKSKIHWYGEESLTGKSIEAKLKYAGRRYSIEFDESGNIQDVEILSGINEMQPDSREKLKENLNKEFSHYKIVKTQLHWKGPVEALKESVIQNIAAKGVMTRYELVLKGSKDKTETYYEVLAEENGIIVSVHEIVQRNTDNLIF</sequence>
<keyword evidence="3" id="KW-1185">Reference proteome</keyword>
<dbReference type="Proteomes" id="UP000679725">
    <property type="component" value="Unassembled WGS sequence"/>
</dbReference>
<evidence type="ECO:0000256" key="1">
    <source>
        <dbReference type="SAM" id="Phobius"/>
    </source>
</evidence>
<organism evidence="2 3">
    <name type="scientific">Dyadobacter linearis</name>
    <dbReference type="NCBI Taxonomy" id="2823330"/>
    <lineage>
        <taxon>Bacteria</taxon>
        <taxon>Pseudomonadati</taxon>
        <taxon>Bacteroidota</taxon>
        <taxon>Cytophagia</taxon>
        <taxon>Cytophagales</taxon>
        <taxon>Spirosomataceae</taxon>
        <taxon>Dyadobacter</taxon>
    </lineage>
</organism>
<protein>
    <recommendedName>
        <fullName evidence="4">PepSY domain-containing protein</fullName>
    </recommendedName>
</protein>
<dbReference type="EMBL" id="CAJRAU010000007">
    <property type="protein sequence ID" value="CAG5072799.1"/>
    <property type="molecule type" value="Genomic_DNA"/>
</dbReference>
<keyword evidence="1" id="KW-1133">Transmembrane helix</keyword>
<dbReference type="Gene3D" id="3.40.1420.30">
    <property type="match status" value="1"/>
</dbReference>
<reference evidence="2 3" key="1">
    <citation type="submission" date="2021-04" db="EMBL/GenBank/DDBJ databases">
        <authorList>
            <person name="Rodrigo-Torres L."/>
            <person name="Arahal R. D."/>
            <person name="Lucena T."/>
        </authorList>
    </citation>
    <scope>NUCLEOTIDE SEQUENCE [LARGE SCALE GENOMIC DNA]</scope>
    <source>
        <strain evidence="2 3">CECT 9623</strain>
    </source>
</reference>
<evidence type="ECO:0000313" key="3">
    <source>
        <dbReference type="Proteomes" id="UP000679725"/>
    </source>
</evidence>
<keyword evidence="1" id="KW-0472">Membrane</keyword>
<proteinExistence type="predicted"/>
<accession>A0ABM8UVP6</accession>
<dbReference type="SUPFAM" id="SSF160574">
    <property type="entry name" value="BT0923-like"/>
    <property type="match status" value="1"/>
</dbReference>
<evidence type="ECO:0000313" key="2">
    <source>
        <dbReference type="EMBL" id="CAG5072799.1"/>
    </source>
</evidence>
<comment type="caution">
    <text evidence="2">The sequence shown here is derived from an EMBL/GenBank/DDBJ whole genome shotgun (WGS) entry which is preliminary data.</text>
</comment>
<gene>
    <name evidence="2" type="ORF">DYBT9623_04339</name>
</gene>